<dbReference type="Proteomes" id="UP001058974">
    <property type="component" value="Chromosome 5"/>
</dbReference>
<protein>
    <submittedName>
        <fullName evidence="1">Uncharacterized protein</fullName>
    </submittedName>
</protein>
<gene>
    <name evidence="1" type="ORF">KIW84_052183</name>
</gene>
<proteinExistence type="predicted"/>
<evidence type="ECO:0000313" key="2">
    <source>
        <dbReference type="Proteomes" id="UP001058974"/>
    </source>
</evidence>
<name>A0A9D5AEL0_PEA</name>
<comment type="caution">
    <text evidence="1">The sequence shown here is derived from an EMBL/GenBank/DDBJ whole genome shotgun (WGS) entry which is preliminary data.</text>
</comment>
<dbReference type="EMBL" id="JAMSHJ010000005">
    <property type="protein sequence ID" value="KAI5405308.1"/>
    <property type="molecule type" value="Genomic_DNA"/>
</dbReference>
<feature type="non-terminal residue" evidence="1">
    <location>
        <position position="1"/>
    </location>
</feature>
<dbReference type="AlphaFoldDB" id="A0A9D5AEL0"/>
<accession>A0A9D5AEL0</accession>
<keyword evidence="2" id="KW-1185">Reference proteome</keyword>
<dbReference type="Gramene" id="Psat05G0218300-T1">
    <property type="protein sequence ID" value="KAI5405308.1"/>
    <property type="gene ID" value="KIW84_052183"/>
</dbReference>
<organism evidence="1 2">
    <name type="scientific">Pisum sativum</name>
    <name type="common">Garden pea</name>
    <name type="synonym">Lathyrus oleraceus</name>
    <dbReference type="NCBI Taxonomy" id="3888"/>
    <lineage>
        <taxon>Eukaryota</taxon>
        <taxon>Viridiplantae</taxon>
        <taxon>Streptophyta</taxon>
        <taxon>Embryophyta</taxon>
        <taxon>Tracheophyta</taxon>
        <taxon>Spermatophyta</taxon>
        <taxon>Magnoliopsida</taxon>
        <taxon>eudicotyledons</taxon>
        <taxon>Gunneridae</taxon>
        <taxon>Pentapetalae</taxon>
        <taxon>rosids</taxon>
        <taxon>fabids</taxon>
        <taxon>Fabales</taxon>
        <taxon>Fabaceae</taxon>
        <taxon>Papilionoideae</taxon>
        <taxon>50 kb inversion clade</taxon>
        <taxon>NPAAA clade</taxon>
        <taxon>Hologalegina</taxon>
        <taxon>IRL clade</taxon>
        <taxon>Fabeae</taxon>
        <taxon>Lathyrus</taxon>
    </lineage>
</organism>
<sequence length="126" mass="14018">SNESLHVWIKKHTVYIPLPADDDLLTTRELELSTTECLLCMMAIVVLASDGKKHLTNSNPSTCSKWLSKSSSHTSLKPISSSTREHLVDPKNMERMHSDPQVECILSGKFRHVLVAGNPSSFQCLT</sequence>
<reference evidence="1 2" key="1">
    <citation type="journal article" date="2022" name="Nat. Genet.">
        <title>Improved pea reference genome and pan-genome highlight genomic features and evolutionary characteristics.</title>
        <authorList>
            <person name="Yang T."/>
            <person name="Liu R."/>
            <person name="Luo Y."/>
            <person name="Hu S."/>
            <person name="Wang D."/>
            <person name="Wang C."/>
            <person name="Pandey M.K."/>
            <person name="Ge S."/>
            <person name="Xu Q."/>
            <person name="Li N."/>
            <person name="Li G."/>
            <person name="Huang Y."/>
            <person name="Saxena R.K."/>
            <person name="Ji Y."/>
            <person name="Li M."/>
            <person name="Yan X."/>
            <person name="He Y."/>
            <person name="Liu Y."/>
            <person name="Wang X."/>
            <person name="Xiang C."/>
            <person name="Varshney R.K."/>
            <person name="Ding H."/>
            <person name="Gao S."/>
            <person name="Zong X."/>
        </authorList>
    </citation>
    <scope>NUCLEOTIDE SEQUENCE [LARGE SCALE GENOMIC DNA]</scope>
    <source>
        <strain evidence="1 2">cv. Zhongwan 6</strain>
    </source>
</reference>
<evidence type="ECO:0000313" key="1">
    <source>
        <dbReference type="EMBL" id="KAI5405308.1"/>
    </source>
</evidence>